<feature type="region of interest" description="Disordered" evidence="1">
    <location>
        <begin position="1"/>
        <end position="88"/>
    </location>
</feature>
<evidence type="ECO:0000313" key="3">
    <source>
        <dbReference type="Proteomes" id="UP000054018"/>
    </source>
</evidence>
<dbReference type="HOGENOM" id="CLU_062064_1_1_1"/>
<reference evidence="2 3" key="1">
    <citation type="submission" date="2014-04" db="EMBL/GenBank/DDBJ databases">
        <authorList>
            <consortium name="DOE Joint Genome Institute"/>
            <person name="Kuo A."/>
            <person name="Kohler A."/>
            <person name="Costa M.D."/>
            <person name="Nagy L.G."/>
            <person name="Floudas D."/>
            <person name="Copeland A."/>
            <person name="Barry K.W."/>
            <person name="Cichocki N."/>
            <person name="Veneault-Fourrey C."/>
            <person name="LaButti K."/>
            <person name="Lindquist E.A."/>
            <person name="Lipzen A."/>
            <person name="Lundell T."/>
            <person name="Morin E."/>
            <person name="Murat C."/>
            <person name="Sun H."/>
            <person name="Tunlid A."/>
            <person name="Henrissat B."/>
            <person name="Grigoriev I.V."/>
            <person name="Hibbett D.S."/>
            <person name="Martin F."/>
            <person name="Nordberg H.P."/>
            <person name="Cantor M.N."/>
            <person name="Hua S.X."/>
        </authorList>
    </citation>
    <scope>NUCLEOTIDE SEQUENCE [LARGE SCALE GENOMIC DNA]</scope>
    <source>
        <strain evidence="2 3">441</strain>
    </source>
</reference>
<feature type="region of interest" description="Disordered" evidence="1">
    <location>
        <begin position="130"/>
        <end position="186"/>
    </location>
</feature>
<protein>
    <submittedName>
        <fullName evidence="2">Uncharacterized protein</fullName>
    </submittedName>
</protein>
<proteinExistence type="predicted"/>
<feature type="non-terminal residue" evidence="2">
    <location>
        <position position="239"/>
    </location>
</feature>
<gene>
    <name evidence="2" type="ORF">PISMIDRAFT_19273</name>
</gene>
<dbReference type="OrthoDB" id="2712779at2759"/>
<name>A0A0C9YV04_9AGAM</name>
<organism evidence="2 3">
    <name type="scientific">Pisolithus microcarpus 441</name>
    <dbReference type="NCBI Taxonomy" id="765257"/>
    <lineage>
        <taxon>Eukaryota</taxon>
        <taxon>Fungi</taxon>
        <taxon>Dikarya</taxon>
        <taxon>Basidiomycota</taxon>
        <taxon>Agaricomycotina</taxon>
        <taxon>Agaricomycetes</taxon>
        <taxon>Agaricomycetidae</taxon>
        <taxon>Boletales</taxon>
        <taxon>Sclerodermatineae</taxon>
        <taxon>Pisolithaceae</taxon>
        <taxon>Pisolithus</taxon>
    </lineage>
</organism>
<evidence type="ECO:0000313" key="2">
    <source>
        <dbReference type="EMBL" id="KIK11738.1"/>
    </source>
</evidence>
<accession>A0A0C9YV04</accession>
<reference evidence="3" key="2">
    <citation type="submission" date="2015-01" db="EMBL/GenBank/DDBJ databases">
        <title>Evolutionary Origins and Diversification of the Mycorrhizal Mutualists.</title>
        <authorList>
            <consortium name="DOE Joint Genome Institute"/>
            <consortium name="Mycorrhizal Genomics Consortium"/>
            <person name="Kohler A."/>
            <person name="Kuo A."/>
            <person name="Nagy L.G."/>
            <person name="Floudas D."/>
            <person name="Copeland A."/>
            <person name="Barry K.W."/>
            <person name="Cichocki N."/>
            <person name="Veneault-Fourrey C."/>
            <person name="LaButti K."/>
            <person name="Lindquist E.A."/>
            <person name="Lipzen A."/>
            <person name="Lundell T."/>
            <person name="Morin E."/>
            <person name="Murat C."/>
            <person name="Riley R."/>
            <person name="Ohm R."/>
            <person name="Sun H."/>
            <person name="Tunlid A."/>
            <person name="Henrissat B."/>
            <person name="Grigoriev I.V."/>
            <person name="Hibbett D.S."/>
            <person name="Martin F."/>
        </authorList>
    </citation>
    <scope>NUCLEOTIDE SEQUENCE [LARGE SCALE GENOMIC DNA]</scope>
    <source>
        <strain evidence="3">441</strain>
    </source>
</reference>
<dbReference type="Proteomes" id="UP000054018">
    <property type="component" value="Unassembled WGS sequence"/>
</dbReference>
<feature type="compositionally biased region" description="Basic and acidic residues" evidence="1">
    <location>
        <begin position="28"/>
        <end position="70"/>
    </location>
</feature>
<dbReference type="AlphaFoldDB" id="A0A0C9YV04"/>
<feature type="compositionally biased region" description="Low complexity" evidence="1">
    <location>
        <begin position="1"/>
        <end position="17"/>
    </location>
</feature>
<dbReference type="EMBL" id="KN834164">
    <property type="protein sequence ID" value="KIK11738.1"/>
    <property type="molecule type" value="Genomic_DNA"/>
</dbReference>
<keyword evidence="3" id="KW-1185">Reference proteome</keyword>
<evidence type="ECO:0000256" key="1">
    <source>
        <dbReference type="SAM" id="MobiDB-lite"/>
    </source>
</evidence>
<sequence>MSSQQASSSRQSASTSRDLSQAPDEDLEVRTDDSEETERAKEAEKSRREAVKKERRAEEEREKQLAEEAARQAASGRGKGRVDELQREGLLVQTTRMGTTPLYSPTTGAQVGSMAVPIYRAACEECQQQGGERRSAAGRPKIGLRRGAFRGSGLGLEGPAVGRRREAEEGSEMSAPRFEAGGSHLVGERELRQRLPPDDEYHGRLLVAQEEQALALGRQAAAMEQMASAQEAQALAVQV</sequence>